<comment type="catalytic activity">
    <reaction evidence="8">
        <text>Fe-coproporphyrin III + 2 H(+) = coproporphyrin III + Fe(2+)</text>
        <dbReference type="Rhea" id="RHEA:49572"/>
        <dbReference type="ChEBI" id="CHEBI:15378"/>
        <dbReference type="ChEBI" id="CHEBI:29033"/>
        <dbReference type="ChEBI" id="CHEBI:68438"/>
        <dbReference type="ChEBI" id="CHEBI:131725"/>
        <dbReference type="EC" id="4.99.1.9"/>
    </reaction>
    <physiologicalReaction direction="right-to-left" evidence="8">
        <dbReference type="Rhea" id="RHEA:49574"/>
    </physiologicalReaction>
</comment>
<feature type="binding site" evidence="9">
    <location>
        <position position="203"/>
    </location>
    <ligand>
        <name>Fe(2+)</name>
        <dbReference type="ChEBI" id="CHEBI:29033"/>
    </ligand>
</feature>
<evidence type="ECO:0000256" key="5">
    <source>
        <dbReference type="ARBA" id="ARBA00023133"/>
    </source>
</evidence>
<organism evidence="11 12">
    <name type="scientific">Parasutterella muris</name>
    <dbReference type="NCBI Taxonomy" id="2565572"/>
    <lineage>
        <taxon>Bacteria</taxon>
        <taxon>Pseudomonadati</taxon>
        <taxon>Pseudomonadota</taxon>
        <taxon>Betaproteobacteria</taxon>
        <taxon>Burkholderiales</taxon>
        <taxon>Sutterellaceae</taxon>
        <taxon>Parasutterella</taxon>
    </lineage>
</organism>
<evidence type="ECO:0000256" key="1">
    <source>
        <dbReference type="ARBA" id="ARBA00007718"/>
    </source>
</evidence>
<dbReference type="InterPro" id="IPR001015">
    <property type="entry name" value="Ferrochelatase"/>
</dbReference>
<evidence type="ECO:0000256" key="6">
    <source>
        <dbReference type="ARBA" id="ARBA00023239"/>
    </source>
</evidence>
<dbReference type="PROSITE" id="PS00534">
    <property type="entry name" value="FERROCHELATASE"/>
    <property type="match status" value="1"/>
</dbReference>
<comment type="catalytic activity">
    <reaction evidence="9 10">
        <text>heme b + 2 H(+) = protoporphyrin IX + Fe(2+)</text>
        <dbReference type="Rhea" id="RHEA:22584"/>
        <dbReference type="ChEBI" id="CHEBI:15378"/>
        <dbReference type="ChEBI" id="CHEBI:29033"/>
        <dbReference type="ChEBI" id="CHEBI:57306"/>
        <dbReference type="ChEBI" id="CHEBI:60344"/>
        <dbReference type="EC" id="4.98.1.1"/>
    </reaction>
</comment>
<dbReference type="OrthoDB" id="9809741at2"/>
<sequence length="329" mass="37334">MVNKTKTAVLLINLGSPSAPTAQAVRPYLRQFLSDRRVVEVNPILWNLILRLAILPFRSPVSAKRYESVWLPEGSPLIVYTERLAKKLQKAFDEEGSAVKVAFAMRYGEPDQDRIFRELHEKEGFDNIVVLPLYPQYSATTTASVADILGASLAKMRSQPHWHLIRDYHDNPEYARAIAASIKAYWKTKGELGEKDRLVLSFHGMPKRYCDLGDPYDRQVRKSAQMIIDELGIAPEEAVIAYQSRFGKEEWLQPYLTPQLERLAAEGVERVDILCPGFSIDCLETLEEVSDEARQTFLSKGGKEYNYIECLNDSSDAVSLIKNLVSKHL</sequence>
<keyword evidence="4 9" id="KW-0408">Iron</keyword>
<dbReference type="Proteomes" id="UP000472580">
    <property type="component" value="Unassembled WGS sequence"/>
</dbReference>
<dbReference type="Pfam" id="PF00762">
    <property type="entry name" value="Ferrochelatase"/>
    <property type="match status" value="1"/>
</dbReference>
<dbReference type="Gene3D" id="3.40.50.1400">
    <property type="match status" value="2"/>
</dbReference>
<evidence type="ECO:0000256" key="9">
    <source>
        <dbReference type="HAMAP-Rule" id="MF_00323"/>
    </source>
</evidence>
<evidence type="ECO:0000256" key="7">
    <source>
        <dbReference type="ARBA" id="ARBA00023244"/>
    </source>
</evidence>
<comment type="pathway">
    <text evidence="9 10">Porphyrin-containing compound metabolism; protoheme biosynthesis; protoheme from protoporphyrin-IX: step 1/1.</text>
</comment>
<feature type="binding site" evidence="9">
    <location>
        <position position="284"/>
    </location>
    <ligand>
        <name>Fe(2+)</name>
        <dbReference type="ChEBI" id="CHEBI:29033"/>
    </ligand>
</feature>
<comment type="similarity">
    <text evidence="1 9 10">Belongs to the ferrochelatase family.</text>
</comment>
<keyword evidence="7 9" id="KW-0627">Porphyrin biosynthesis</keyword>
<gene>
    <name evidence="9" type="primary">hemH</name>
    <name evidence="11" type="ORF">E5987_06835</name>
</gene>
<evidence type="ECO:0000256" key="10">
    <source>
        <dbReference type="RuleBase" id="RU000607"/>
    </source>
</evidence>
<dbReference type="GO" id="GO:0006783">
    <property type="term" value="P:heme biosynthetic process"/>
    <property type="evidence" value="ECO:0007669"/>
    <property type="project" value="UniProtKB-UniRule"/>
</dbReference>
<dbReference type="PANTHER" id="PTHR11108">
    <property type="entry name" value="FERROCHELATASE"/>
    <property type="match status" value="1"/>
</dbReference>
<evidence type="ECO:0000313" key="11">
    <source>
        <dbReference type="EMBL" id="MVX56922.1"/>
    </source>
</evidence>
<name>A0A6L6YJ74_9BURK</name>
<evidence type="ECO:0000256" key="4">
    <source>
        <dbReference type="ARBA" id="ARBA00023004"/>
    </source>
</evidence>
<dbReference type="InterPro" id="IPR033644">
    <property type="entry name" value="Ferrochelatase_C"/>
</dbReference>
<dbReference type="PANTHER" id="PTHR11108:SF1">
    <property type="entry name" value="FERROCHELATASE, MITOCHONDRIAL"/>
    <property type="match status" value="1"/>
</dbReference>
<dbReference type="NCBIfam" id="TIGR00109">
    <property type="entry name" value="hemH"/>
    <property type="match status" value="1"/>
</dbReference>
<evidence type="ECO:0000313" key="12">
    <source>
        <dbReference type="Proteomes" id="UP000472580"/>
    </source>
</evidence>
<keyword evidence="2 9" id="KW-0963">Cytoplasm</keyword>
<comment type="function">
    <text evidence="9 10">Catalyzes the ferrous insertion into protoporphyrin IX.</text>
</comment>
<comment type="subcellular location">
    <subcellularLocation>
        <location evidence="9 10">Cytoplasm</location>
    </subcellularLocation>
</comment>
<keyword evidence="12" id="KW-1185">Reference proteome</keyword>
<dbReference type="CDD" id="cd03411">
    <property type="entry name" value="Ferrochelatase_N"/>
    <property type="match status" value="1"/>
</dbReference>
<dbReference type="AlphaFoldDB" id="A0A6L6YJ74"/>
<keyword evidence="3 9" id="KW-0479">Metal-binding</keyword>
<accession>A0A6L6YJ74</accession>
<protein>
    <recommendedName>
        <fullName evidence="9 10">Ferrochelatase</fullName>
        <ecNumber evidence="9 10">4.98.1.1</ecNumber>
    </recommendedName>
    <alternativeName>
        <fullName evidence="9">Heme synthase</fullName>
    </alternativeName>
    <alternativeName>
        <fullName evidence="9">Protoheme ferro-lyase</fullName>
    </alternativeName>
</protein>
<keyword evidence="6 9" id="KW-0456">Lyase</keyword>
<dbReference type="InterPro" id="IPR033659">
    <property type="entry name" value="Ferrochelatase_N"/>
</dbReference>
<dbReference type="FunFam" id="3.40.50.1400:FF:000002">
    <property type="entry name" value="Ferrochelatase"/>
    <property type="match status" value="1"/>
</dbReference>
<keyword evidence="5 9" id="KW-0350">Heme biosynthesis</keyword>
<dbReference type="EC" id="4.98.1.1" evidence="9 10"/>
<dbReference type="CDD" id="cd00419">
    <property type="entry name" value="Ferrochelatase_C"/>
    <property type="match status" value="1"/>
</dbReference>
<evidence type="ECO:0000256" key="8">
    <source>
        <dbReference type="ARBA" id="ARBA00024536"/>
    </source>
</evidence>
<dbReference type="GO" id="GO:0046872">
    <property type="term" value="F:metal ion binding"/>
    <property type="evidence" value="ECO:0007669"/>
    <property type="project" value="UniProtKB-KW"/>
</dbReference>
<dbReference type="EMBL" id="WSRP01000018">
    <property type="protein sequence ID" value="MVX56922.1"/>
    <property type="molecule type" value="Genomic_DNA"/>
</dbReference>
<reference evidence="11 12" key="1">
    <citation type="submission" date="2019-12" db="EMBL/GenBank/DDBJ databases">
        <title>Microbes associate with the intestines of laboratory mice.</title>
        <authorList>
            <person name="Navarre W."/>
            <person name="Wong E."/>
        </authorList>
    </citation>
    <scope>NUCLEOTIDE SEQUENCE [LARGE SCALE GENOMIC DNA]</scope>
    <source>
        <strain evidence="11 12">NM82_D38</strain>
    </source>
</reference>
<evidence type="ECO:0000256" key="2">
    <source>
        <dbReference type="ARBA" id="ARBA00022490"/>
    </source>
</evidence>
<evidence type="ECO:0000256" key="3">
    <source>
        <dbReference type="ARBA" id="ARBA00022723"/>
    </source>
</evidence>
<dbReference type="HAMAP" id="MF_00323">
    <property type="entry name" value="Ferrochelatase"/>
    <property type="match status" value="1"/>
</dbReference>
<dbReference type="UniPathway" id="UPA00252">
    <property type="reaction ID" value="UER00325"/>
</dbReference>
<dbReference type="SUPFAM" id="SSF53800">
    <property type="entry name" value="Chelatase"/>
    <property type="match status" value="1"/>
</dbReference>
<comment type="caution">
    <text evidence="11">The sequence shown here is derived from an EMBL/GenBank/DDBJ whole genome shotgun (WGS) entry which is preliminary data.</text>
</comment>
<dbReference type="GO" id="GO:0004325">
    <property type="term" value="F:ferrochelatase activity"/>
    <property type="evidence" value="ECO:0007669"/>
    <property type="project" value="UniProtKB-UniRule"/>
</dbReference>
<dbReference type="GO" id="GO:0005737">
    <property type="term" value="C:cytoplasm"/>
    <property type="evidence" value="ECO:0007669"/>
    <property type="project" value="UniProtKB-SubCell"/>
</dbReference>
<dbReference type="InterPro" id="IPR019772">
    <property type="entry name" value="Ferrochelatase_AS"/>
</dbReference>
<proteinExistence type="inferred from homology"/>